<dbReference type="AlphaFoldDB" id="A0A520KY07"/>
<comment type="caution">
    <text evidence="2">The sequence shown here is derived from an EMBL/GenBank/DDBJ whole genome shotgun (WGS) entry which is preliminary data.</text>
</comment>
<feature type="transmembrane region" description="Helical" evidence="1">
    <location>
        <begin position="32"/>
        <end position="49"/>
    </location>
</feature>
<feature type="non-terminal residue" evidence="2">
    <location>
        <position position="103"/>
    </location>
</feature>
<dbReference type="EMBL" id="RXIL01000036">
    <property type="protein sequence ID" value="RZN71742.1"/>
    <property type="molecule type" value="Genomic_DNA"/>
</dbReference>
<name>A0A520KY07_9EURY</name>
<sequence>MIMIDKILYAFGAIVAIFGFSSLMGYANISHIPLLLVLISVFIFIFVGVKKRDTRLIFSSIFLLAFSFLIFMISPDLKIPLGEYAAIRGSFIISTSTIILGLF</sequence>
<keyword evidence="1" id="KW-0812">Transmembrane</keyword>
<keyword evidence="1" id="KW-1133">Transmembrane helix</keyword>
<evidence type="ECO:0000313" key="2">
    <source>
        <dbReference type="EMBL" id="RZN71742.1"/>
    </source>
</evidence>
<keyword evidence="1" id="KW-0472">Membrane</keyword>
<feature type="transmembrane region" description="Helical" evidence="1">
    <location>
        <begin position="85"/>
        <end position="102"/>
    </location>
</feature>
<reference evidence="2 3" key="1">
    <citation type="journal article" date="2019" name="Nat. Microbiol.">
        <title>Wide diversity of methane and short-chain alkane metabolisms in uncultured archaea.</title>
        <authorList>
            <person name="Borrel G."/>
            <person name="Adam P.S."/>
            <person name="McKay L.J."/>
            <person name="Chen L.X."/>
            <person name="Sierra-Garcia I.N."/>
            <person name="Sieber C.M."/>
            <person name="Letourneur Q."/>
            <person name="Ghozlane A."/>
            <person name="Andersen G.L."/>
            <person name="Li W.J."/>
            <person name="Hallam S.J."/>
            <person name="Muyzer G."/>
            <person name="de Oliveira V.M."/>
            <person name="Inskeep W.P."/>
            <person name="Banfield J.F."/>
            <person name="Gribaldo S."/>
        </authorList>
    </citation>
    <scope>NUCLEOTIDE SEQUENCE [LARGE SCALE GENOMIC DNA]</scope>
    <source>
        <strain evidence="2">NM1b</strain>
    </source>
</reference>
<proteinExistence type="predicted"/>
<dbReference type="Proteomes" id="UP000320766">
    <property type="component" value="Unassembled WGS sequence"/>
</dbReference>
<accession>A0A520KY07</accession>
<gene>
    <name evidence="2" type="ORF">EF807_02160</name>
</gene>
<evidence type="ECO:0000256" key="1">
    <source>
        <dbReference type="SAM" id="Phobius"/>
    </source>
</evidence>
<feature type="transmembrane region" description="Helical" evidence="1">
    <location>
        <begin position="7"/>
        <end position="26"/>
    </location>
</feature>
<feature type="transmembrane region" description="Helical" evidence="1">
    <location>
        <begin position="56"/>
        <end position="73"/>
    </location>
</feature>
<protein>
    <submittedName>
        <fullName evidence="2">Uncharacterized protein</fullName>
    </submittedName>
</protein>
<evidence type="ECO:0000313" key="3">
    <source>
        <dbReference type="Proteomes" id="UP000320766"/>
    </source>
</evidence>
<organism evidence="2 3">
    <name type="scientific">Candidatus Methanolliviera hydrocarbonicum</name>
    <dbReference type="NCBI Taxonomy" id="2491085"/>
    <lineage>
        <taxon>Archaea</taxon>
        <taxon>Methanobacteriati</taxon>
        <taxon>Methanobacteriota</taxon>
        <taxon>Candidatus Methanoliparia</taxon>
        <taxon>Candidatus Methanoliparales</taxon>
        <taxon>Candidatus Methanollivieraceae</taxon>
        <taxon>Candidatus Methanolliviera</taxon>
    </lineage>
</organism>